<gene>
    <name evidence="2" type="ORF">pgond44_08682</name>
</gene>
<sequence>MYKKILKTKAMTKHTIHFSILLVLILISSNSQSQDQSGSITYKGIVNEKFVDSFLVAYKKKDRPMSVKQDVIKAMENAKVEEFLLNFKNDESYYYKKPNLEDQNYLMGSRAGTTPYYTNSSKDMIIQMSRPLGNINFKPVEWEITGKTKKIGNYTCRQAKTTEKLYSRQGYFFYKDVVAWFTPDIPISFGPKNYNGLPGLILQIEDREYTLTAIKINLNPSDDVKIKRIDKKDKVISEKESYRRIEEMMKDYSKR</sequence>
<proteinExistence type="predicted"/>
<evidence type="ECO:0008006" key="4">
    <source>
        <dbReference type="Google" id="ProtNLM"/>
    </source>
</evidence>
<organism evidence="2 3">
    <name type="scientific">Psychroflexus gondwanensis ACAM 44</name>
    <dbReference type="NCBI Taxonomy" id="1189619"/>
    <lineage>
        <taxon>Bacteria</taxon>
        <taxon>Pseudomonadati</taxon>
        <taxon>Bacteroidota</taxon>
        <taxon>Flavobacteriia</taxon>
        <taxon>Flavobacteriales</taxon>
        <taxon>Flavobacteriaceae</taxon>
        <taxon>Psychroflexus</taxon>
    </lineage>
</organism>
<evidence type="ECO:0000256" key="1">
    <source>
        <dbReference type="SAM" id="SignalP"/>
    </source>
</evidence>
<dbReference type="Pfam" id="PF09697">
    <property type="entry name" value="Porph_ging"/>
    <property type="match status" value="1"/>
</dbReference>
<dbReference type="InterPro" id="IPR005901">
    <property type="entry name" value="GLPGLI"/>
</dbReference>
<feature type="signal peptide" evidence="1">
    <location>
        <begin position="1"/>
        <end position="33"/>
    </location>
</feature>
<evidence type="ECO:0000313" key="2">
    <source>
        <dbReference type="EMBL" id="EMY81071.1"/>
    </source>
</evidence>
<dbReference type="eggNOG" id="ENOG5032QVM">
    <property type="taxonomic scope" value="Bacteria"/>
</dbReference>
<keyword evidence="3" id="KW-1185">Reference proteome</keyword>
<reference evidence="2 3" key="1">
    <citation type="journal article" date="2014" name="Genome Biol. Evol.">
        <title>Extensive gene acquisition in the extremely psychrophilic bacterial species Psychroflexus torquis and the link to sea-ice ecosystem specialism.</title>
        <authorList>
            <person name="Feng S."/>
            <person name="Powell S.M."/>
            <person name="Wilson R."/>
            <person name="Bowman J.P."/>
        </authorList>
    </citation>
    <scope>NUCLEOTIDE SEQUENCE [LARGE SCALE GENOMIC DNA]</scope>
    <source>
        <strain evidence="2 3">ACAM 44</strain>
    </source>
</reference>
<dbReference type="PATRIC" id="fig|1189619.4.peg.1787"/>
<dbReference type="Proteomes" id="UP000012317">
    <property type="component" value="Unassembled WGS sequence"/>
</dbReference>
<name>N1WLA0_9FLAO</name>
<accession>N1WLA0</accession>
<dbReference type="AlphaFoldDB" id="N1WLA0"/>
<comment type="caution">
    <text evidence="2">The sequence shown here is derived from an EMBL/GenBank/DDBJ whole genome shotgun (WGS) entry which is preliminary data.</text>
</comment>
<keyword evidence="1" id="KW-0732">Signal</keyword>
<evidence type="ECO:0000313" key="3">
    <source>
        <dbReference type="Proteomes" id="UP000012317"/>
    </source>
</evidence>
<dbReference type="STRING" id="1189619.pgond44_08682"/>
<dbReference type="NCBIfam" id="TIGR01200">
    <property type="entry name" value="GLPGLI"/>
    <property type="match status" value="1"/>
</dbReference>
<dbReference type="EMBL" id="APLF01000008">
    <property type="protein sequence ID" value="EMY81071.1"/>
    <property type="molecule type" value="Genomic_DNA"/>
</dbReference>
<protein>
    <recommendedName>
        <fullName evidence="4">GLPGLI family protein</fullName>
    </recommendedName>
</protein>
<feature type="chain" id="PRO_5004113727" description="GLPGLI family protein" evidence="1">
    <location>
        <begin position="34"/>
        <end position="255"/>
    </location>
</feature>